<sequence>MAESHKVPAYMASHTPPQVVDKQRILREKTLIKRIRELHVEYDCEVSLDIVYQGDPRGAAAHHIVYKSGEHIGPEDVTWESLSRVDHTSPMPAMPSNNSDRFPQLLPVPVGEYAELGNQAHPTPPSHLPGWGWMKQGPTQMDPPCGPKALFPACQHRGPRAQAPAQPWDPSNTLPQMIGYKRASPGGFAVYTPTENLSPDISPYAFSVASSTSGQQPVYIDLSQKLRPIVTHPSEWWSSWGYQGNKETLVGVRLLDIASLRSSLAHDGPFI</sequence>
<comment type="caution">
    <text evidence="1">The sequence shown here is derived from an EMBL/GenBank/DDBJ whole genome shotgun (WGS) entry which is preliminary data.</text>
</comment>
<evidence type="ECO:0000313" key="2">
    <source>
        <dbReference type="Proteomes" id="UP000803844"/>
    </source>
</evidence>
<dbReference type="AlphaFoldDB" id="A0A9P4Y852"/>
<name>A0A9P4Y852_CRYP1</name>
<proteinExistence type="predicted"/>
<dbReference type="EMBL" id="MU032345">
    <property type="protein sequence ID" value="KAF3768523.1"/>
    <property type="molecule type" value="Genomic_DNA"/>
</dbReference>
<keyword evidence="2" id="KW-1185">Reference proteome</keyword>
<dbReference type="RefSeq" id="XP_040779484.1">
    <property type="nucleotide sequence ID" value="XM_040920152.1"/>
</dbReference>
<protein>
    <submittedName>
        <fullName evidence="1">Uncharacterized protein</fullName>
    </submittedName>
</protein>
<organism evidence="1 2">
    <name type="scientific">Cryphonectria parasitica (strain ATCC 38755 / EP155)</name>
    <dbReference type="NCBI Taxonomy" id="660469"/>
    <lineage>
        <taxon>Eukaryota</taxon>
        <taxon>Fungi</taxon>
        <taxon>Dikarya</taxon>
        <taxon>Ascomycota</taxon>
        <taxon>Pezizomycotina</taxon>
        <taxon>Sordariomycetes</taxon>
        <taxon>Sordariomycetidae</taxon>
        <taxon>Diaporthales</taxon>
        <taxon>Cryphonectriaceae</taxon>
        <taxon>Cryphonectria-Endothia species complex</taxon>
        <taxon>Cryphonectria</taxon>
    </lineage>
</organism>
<evidence type="ECO:0000313" key="1">
    <source>
        <dbReference type="EMBL" id="KAF3768523.1"/>
    </source>
</evidence>
<gene>
    <name evidence="1" type="ORF">M406DRAFT_326958</name>
</gene>
<accession>A0A9P4Y852</accession>
<dbReference type="GeneID" id="63837281"/>
<reference evidence="1" key="1">
    <citation type="journal article" date="2020" name="Phytopathology">
        <title>Genome sequence of the chestnut blight fungus Cryphonectria parasitica EP155: A fundamental resource for an archetypical invasive plant pathogen.</title>
        <authorList>
            <person name="Crouch J.A."/>
            <person name="Dawe A."/>
            <person name="Aerts A."/>
            <person name="Barry K."/>
            <person name="Churchill A.C.L."/>
            <person name="Grimwood J."/>
            <person name="Hillman B."/>
            <person name="Milgroom M.G."/>
            <person name="Pangilinan J."/>
            <person name="Smith M."/>
            <person name="Salamov A."/>
            <person name="Schmutz J."/>
            <person name="Yadav J."/>
            <person name="Grigoriev I.V."/>
            <person name="Nuss D."/>
        </authorList>
    </citation>
    <scope>NUCLEOTIDE SEQUENCE</scope>
    <source>
        <strain evidence="1">EP155</strain>
    </source>
</reference>
<dbReference type="Proteomes" id="UP000803844">
    <property type="component" value="Unassembled WGS sequence"/>
</dbReference>